<gene>
    <name evidence="1" type="ORF">BUZ01_08645</name>
</gene>
<dbReference type="Proteomes" id="UP000283576">
    <property type="component" value="Unassembled WGS sequence"/>
</dbReference>
<reference evidence="1 2" key="1">
    <citation type="journal article" date="2016" name="Front. Microbiol.">
        <title>Comprehensive Phylogenetic Analysis of Bovine Non-aureus Staphylococci Species Based on Whole-Genome Sequencing.</title>
        <authorList>
            <person name="Naushad S."/>
            <person name="Barkema H.W."/>
            <person name="Luby C."/>
            <person name="Condas L.A."/>
            <person name="Nobrega D.B."/>
            <person name="Carson D.A."/>
            <person name="De Buck J."/>
        </authorList>
    </citation>
    <scope>NUCLEOTIDE SEQUENCE [LARGE SCALE GENOMIC DNA]</scope>
    <source>
        <strain evidence="1 2">SNUC 1388</strain>
    </source>
</reference>
<comment type="caution">
    <text evidence="1">The sequence shown here is derived from an EMBL/GenBank/DDBJ whole genome shotgun (WGS) entry which is preliminary data.</text>
</comment>
<dbReference type="AlphaFoldDB" id="A0A418HNY9"/>
<name>A0A418HNY9_STAGA</name>
<evidence type="ECO:0000313" key="2">
    <source>
        <dbReference type="Proteomes" id="UP000283576"/>
    </source>
</evidence>
<accession>A0A418HNY9</accession>
<dbReference type="EMBL" id="QXRZ01000004">
    <property type="protein sequence ID" value="RIL42955.1"/>
    <property type="molecule type" value="Genomic_DNA"/>
</dbReference>
<proteinExistence type="predicted"/>
<sequence length="74" mass="8638">MKVHELNKDDEIWFRASEHNISYPAVVVDLIDDFESDYPKAEVHVGTHKVYIDDTYQIVKLDERSESDGQRSTI</sequence>
<protein>
    <submittedName>
        <fullName evidence="1">Uncharacterized protein</fullName>
    </submittedName>
</protein>
<organism evidence="1 2">
    <name type="scientific">Staphylococcus gallinarum</name>
    <dbReference type="NCBI Taxonomy" id="1293"/>
    <lineage>
        <taxon>Bacteria</taxon>
        <taxon>Bacillati</taxon>
        <taxon>Bacillota</taxon>
        <taxon>Bacilli</taxon>
        <taxon>Bacillales</taxon>
        <taxon>Staphylococcaceae</taxon>
        <taxon>Staphylococcus</taxon>
    </lineage>
</organism>
<evidence type="ECO:0000313" key="1">
    <source>
        <dbReference type="EMBL" id="RIL42955.1"/>
    </source>
</evidence>